<reference evidence="4 5" key="1">
    <citation type="journal article" date="2015" name="Int. J. Syst. Evol. Microbiol.">
        <title>Hyunsoonleella pacifica sp. nov., isolated from seawater of South Pacific Gyre.</title>
        <authorList>
            <person name="Gao X."/>
            <person name="Zhang Z."/>
            <person name="Dai X."/>
            <person name="Zhang X.H."/>
        </authorList>
    </citation>
    <scope>NUCLEOTIDE SEQUENCE [LARGE SCALE GENOMIC DNA]</scope>
    <source>
        <strain evidence="4 5">SW033</strain>
    </source>
</reference>
<dbReference type="Gene3D" id="2.130.10.10">
    <property type="entry name" value="YVTN repeat-like/Quinoprotein amine dehydrogenase"/>
    <property type="match status" value="1"/>
</dbReference>
<evidence type="ECO:0000313" key="5">
    <source>
        <dbReference type="Proteomes" id="UP000292372"/>
    </source>
</evidence>
<proteinExistence type="predicted"/>
<dbReference type="OrthoDB" id="1454733at2"/>
<evidence type="ECO:0000256" key="2">
    <source>
        <dbReference type="SAM" id="Phobius"/>
    </source>
</evidence>
<organism evidence="4 5">
    <name type="scientific">Hyunsoonleella pacifica</name>
    <dbReference type="NCBI Taxonomy" id="1080224"/>
    <lineage>
        <taxon>Bacteria</taxon>
        <taxon>Pseudomonadati</taxon>
        <taxon>Bacteroidota</taxon>
        <taxon>Flavobacteriia</taxon>
        <taxon>Flavobacteriales</taxon>
        <taxon>Flavobacteriaceae</taxon>
    </lineage>
</organism>
<feature type="coiled-coil region" evidence="1">
    <location>
        <begin position="204"/>
        <end position="268"/>
    </location>
</feature>
<dbReference type="Proteomes" id="UP000292372">
    <property type="component" value="Unassembled WGS sequence"/>
</dbReference>
<name>A0A4Q9FT10_9FLAO</name>
<dbReference type="Gene3D" id="3.40.50.10140">
    <property type="entry name" value="Toll/interleukin-1 receptor homology (TIR) domain"/>
    <property type="match status" value="1"/>
</dbReference>
<dbReference type="RefSeq" id="WP_130935356.1">
    <property type="nucleotide sequence ID" value="NZ_BMEE01000001.1"/>
</dbReference>
<dbReference type="Pfam" id="PF13676">
    <property type="entry name" value="TIR_2"/>
    <property type="match status" value="1"/>
</dbReference>
<dbReference type="InterPro" id="IPR035897">
    <property type="entry name" value="Toll_tir_struct_dom_sf"/>
</dbReference>
<keyword evidence="4" id="KW-0675">Receptor</keyword>
<sequence>MKFSFKKFLFGHDVFISYSRKDTSDYAAALVNELTKKKIECFIDQHGTEPGEDLPSNLKRTLLRCDFFVLLGSDNALKSEAVLEEVVLFKNQRNKRPIIPVDFGSLEDADWFDEIRGLALAKENSDALMLGQPSEKIVKRILDTIGFNTKNSRLRKLTYLTITAILFGLLVAFFTFNSFQKIIEQSKHTIGKLNTESDSLLNSIEIGENRIRDIEKLAQATQKRADRATRLEELAKKSLQEVRTTLKKNQFELDLSQAINEFRNGEEQLVKSDVFYAEYTFEKVYEEFTRIEMNPIIIKHALAATEAGMLGSNIITTLQPAVSYIFLSENEKKILIVYDHQNFGGNPELEGIQDWTSFEVIDLQTGERFIEKEIGSEVGAFIYSGLHRSEIAEFKDSGEELLLIQNDTVFYEYSLITGIRKEVEKSNEYSKIENNYLKFPNPKESRDSILVNNELDDDNLYRTHPDDGIDVEYGRRLVDHVIVESPDGRIIFAGTYEGRMLVLDTATGFKRGEMQGKPVFAAQFAADGKSVFVADEGNLWQIDTSSLNSVNDFSLDLVERGKYSWKNEKLLDVRIANDGTALVVITTDRIRVLRLNLGEWVEWYLPQLIKEVSCLRINPVQNEVHFISGKGIIFCYNYSKNKGIYDMEFYSPEDSEFISWIDKGKKMVWLAEKKIYNNQIKLIKKSIKNSKPRISYLEIPEAEDYFEREVHAIARLGNELNIFYGDSETFSKDSECVEGRVLMMSINESNIRNDTLIFEPSSITDGLGEVHWNVDRIKKILSVSNKNKIMALKEFNGTMVIDNNAEVSEIMSNLGAWEVIFNKINTYLFELNFSEETDMITLSISHQFNDLDFAYHLPWRFSRKPEFASVSMDGKKIVLANEEGDIMIHDVSSYIPD</sequence>
<dbReference type="EMBL" id="SIRS01000001">
    <property type="protein sequence ID" value="TBN18840.1"/>
    <property type="molecule type" value="Genomic_DNA"/>
</dbReference>
<dbReference type="SUPFAM" id="SSF69304">
    <property type="entry name" value="Tricorn protease N-terminal domain"/>
    <property type="match status" value="1"/>
</dbReference>
<evidence type="ECO:0000313" key="4">
    <source>
        <dbReference type="EMBL" id="TBN18840.1"/>
    </source>
</evidence>
<gene>
    <name evidence="4" type="ORF">EYD46_01890</name>
</gene>
<dbReference type="InterPro" id="IPR000157">
    <property type="entry name" value="TIR_dom"/>
</dbReference>
<feature type="transmembrane region" description="Helical" evidence="2">
    <location>
        <begin position="157"/>
        <end position="176"/>
    </location>
</feature>
<evidence type="ECO:0000256" key="1">
    <source>
        <dbReference type="SAM" id="Coils"/>
    </source>
</evidence>
<dbReference type="SMART" id="SM00255">
    <property type="entry name" value="TIR"/>
    <property type="match status" value="1"/>
</dbReference>
<dbReference type="SUPFAM" id="SSF52200">
    <property type="entry name" value="Toll/Interleukin receptor TIR domain"/>
    <property type="match status" value="1"/>
</dbReference>
<dbReference type="AlphaFoldDB" id="A0A4Q9FT10"/>
<dbReference type="GO" id="GO:0007165">
    <property type="term" value="P:signal transduction"/>
    <property type="evidence" value="ECO:0007669"/>
    <property type="project" value="InterPro"/>
</dbReference>
<dbReference type="PROSITE" id="PS50104">
    <property type="entry name" value="TIR"/>
    <property type="match status" value="1"/>
</dbReference>
<dbReference type="SUPFAM" id="SSF101898">
    <property type="entry name" value="NHL repeat"/>
    <property type="match status" value="1"/>
</dbReference>
<evidence type="ECO:0000259" key="3">
    <source>
        <dbReference type="PROSITE" id="PS50104"/>
    </source>
</evidence>
<keyword evidence="5" id="KW-1185">Reference proteome</keyword>
<accession>A0A4Q9FT10</accession>
<comment type="caution">
    <text evidence="4">The sequence shown here is derived from an EMBL/GenBank/DDBJ whole genome shotgun (WGS) entry which is preliminary data.</text>
</comment>
<feature type="domain" description="TIR" evidence="3">
    <location>
        <begin position="10"/>
        <end position="141"/>
    </location>
</feature>
<keyword evidence="2" id="KW-1133">Transmembrane helix</keyword>
<keyword evidence="2" id="KW-0812">Transmembrane</keyword>
<dbReference type="InterPro" id="IPR015943">
    <property type="entry name" value="WD40/YVTN_repeat-like_dom_sf"/>
</dbReference>
<keyword evidence="2" id="KW-0472">Membrane</keyword>
<keyword evidence="1" id="KW-0175">Coiled coil</keyword>
<protein>
    <submittedName>
        <fullName evidence="4">Toll/interleukin-1 receptor domain-containing protein</fullName>
    </submittedName>
</protein>